<dbReference type="GO" id="GO:0006508">
    <property type="term" value="P:proteolysis"/>
    <property type="evidence" value="ECO:0007669"/>
    <property type="project" value="UniProtKB-KW"/>
</dbReference>
<dbReference type="GO" id="GO:0046872">
    <property type="term" value="F:metal ion binding"/>
    <property type="evidence" value="ECO:0007669"/>
    <property type="project" value="UniProtKB-KW"/>
</dbReference>
<organism evidence="9 10">
    <name type="scientific">Nesterenkonia sedimenti</name>
    <dbReference type="NCBI Taxonomy" id="1463632"/>
    <lineage>
        <taxon>Bacteria</taxon>
        <taxon>Bacillati</taxon>
        <taxon>Actinomycetota</taxon>
        <taxon>Actinomycetes</taxon>
        <taxon>Micrococcales</taxon>
        <taxon>Micrococcaceae</taxon>
        <taxon>Nesterenkonia</taxon>
    </lineage>
</organism>
<keyword evidence="4 6" id="KW-0862">Zinc</keyword>
<keyword evidence="1 6" id="KW-0645">Protease</keyword>
<dbReference type="EMBL" id="JABAHY010000001">
    <property type="protein sequence ID" value="NLS08473.1"/>
    <property type="molecule type" value="Genomic_DNA"/>
</dbReference>
<evidence type="ECO:0000256" key="5">
    <source>
        <dbReference type="ARBA" id="ARBA00023049"/>
    </source>
</evidence>
<feature type="transmembrane region" description="Helical" evidence="7">
    <location>
        <begin position="38"/>
        <end position="65"/>
    </location>
</feature>
<dbReference type="InterPro" id="IPR052173">
    <property type="entry name" value="Beta-lactam_resp_regulator"/>
</dbReference>
<dbReference type="PANTHER" id="PTHR34978">
    <property type="entry name" value="POSSIBLE SENSOR-TRANSDUCER PROTEIN BLAR"/>
    <property type="match status" value="1"/>
</dbReference>
<evidence type="ECO:0000256" key="2">
    <source>
        <dbReference type="ARBA" id="ARBA00022723"/>
    </source>
</evidence>
<dbReference type="GO" id="GO:0004222">
    <property type="term" value="F:metalloendopeptidase activity"/>
    <property type="evidence" value="ECO:0007669"/>
    <property type="project" value="InterPro"/>
</dbReference>
<dbReference type="AlphaFoldDB" id="A0A7X8TI53"/>
<dbReference type="RefSeq" id="WP_168885981.1">
    <property type="nucleotide sequence ID" value="NZ_JABAHY010000001.1"/>
</dbReference>
<keyword evidence="7" id="KW-1133">Transmembrane helix</keyword>
<dbReference type="Pfam" id="PF01435">
    <property type="entry name" value="Peptidase_M48"/>
    <property type="match status" value="1"/>
</dbReference>
<accession>A0A7X8TI53</accession>
<dbReference type="InterPro" id="IPR001915">
    <property type="entry name" value="Peptidase_M48"/>
</dbReference>
<keyword evidence="3 6" id="KW-0378">Hydrolase</keyword>
<comment type="cofactor">
    <cofactor evidence="6">
        <name>Zn(2+)</name>
        <dbReference type="ChEBI" id="CHEBI:29105"/>
    </cofactor>
    <text evidence="6">Binds 1 zinc ion per subunit.</text>
</comment>
<protein>
    <submittedName>
        <fullName evidence="9">M56 family metallopeptidase</fullName>
    </submittedName>
</protein>
<keyword evidence="7" id="KW-0812">Transmembrane</keyword>
<feature type="transmembrane region" description="Helical" evidence="7">
    <location>
        <begin position="99"/>
        <end position="121"/>
    </location>
</feature>
<gene>
    <name evidence="9" type="ORF">HGQ17_00310</name>
</gene>
<evidence type="ECO:0000256" key="7">
    <source>
        <dbReference type="SAM" id="Phobius"/>
    </source>
</evidence>
<dbReference type="PANTHER" id="PTHR34978:SF3">
    <property type="entry name" value="SLR0241 PROTEIN"/>
    <property type="match status" value="1"/>
</dbReference>
<evidence type="ECO:0000256" key="3">
    <source>
        <dbReference type="ARBA" id="ARBA00022801"/>
    </source>
</evidence>
<evidence type="ECO:0000313" key="9">
    <source>
        <dbReference type="EMBL" id="NLS08473.1"/>
    </source>
</evidence>
<feature type="transmembrane region" description="Helical" evidence="7">
    <location>
        <begin position="6"/>
        <end position="26"/>
    </location>
</feature>
<sequence>MAPVTIILVFVAGILLFGALGAPFVRRATPALVGTPRAAVAVLSATAAFWLLALAAVGPMVAWVISGPAVLMPGTTGEICQRCLAAANPLPQGTAVDTIVPVLLLILLPLLLAGALLFSLARYSVRRKAAMRSTCQSLNRVTSSTHLLGYQVLVVNDPAPVAFALPKKRCGMVISQKLLNLLDEDELHAVLAHESAHLRQRHHLILLLVEGLTRPLRWVPLIRAIADAIPHYLEIAADCAARRETGTPALASALLKLGDRAHSLENMPQTQTDSLVLNAAGTDRIRHLVAPSSHRGGRGYLVAVMVTIALMTTTSTAVHGNYIQAALAGCAF</sequence>
<keyword evidence="2" id="KW-0479">Metal-binding</keyword>
<comment type="similarity">
    <text evidence="6">Belongs to the peptidase M48 family.</text>
</comment>
<dbReference type="Proteomes" id="UP000523139">
    <property type="component" value="Unassembled WGS sequence"/>
</dbReference>
<evidence type="ECO:0000313" key="10">
    <source>
        <dbReference type="Proteomes" id="UP000523139"/>
    </source>
</evidence>
<dbReference type="CDD" id="cd07326">
    <property type="entry name" value="M56_BlaR1_MecR1_like"/>
    <property type="match status" value="1"/>
</dbReference>
<evidence type="ECO:0000256" key="1">
    <source>
        <dbReference type="ARBA" id="ARBA00022670"/>
    </source>
</evidence>
<evidence type="ECO:0000256" key="6">
    <source>
        <dbReference type="RuleBase" id="RU003983"/>
    </source>
</evidence>
<dbReference type="Gene3D" id="3.30.2010.10">
    <property type="entry name" value="Metalloproteases ('zincins'), catalytic domain"/>
    <property type="match status" value="1"/>
</dbReference>
<proteinExistence type="inferred from homology"/>
<keyword evidence="5 6" id="KW-0482">Metalloprotease</keyword>
<reference evidence="9 10" key="1">
    <citation type="submission" date="2020-04" db="EMBL/GenBank/DDBJ databases">
        <title>Nesterenkonia sp. nov., isolated from marine sediment.</title>
        <authorList>
            <person name="Zhang G."/>
        </authorList>
    </citation>
    <scope>NUCLEOTIDE SEQUENCE [LARGE SCALE GENOMIC DNA]</scope>
    <source>
        <strain evidence="9 10">MY13</strain>
    </source>
</reference>
<keyword evidence="10" id="KW-1185">Reference proteome</keyword>
<keyword evidence="7" id="KW-0472">Membrane</keyword>
<evidence type="ECO:0000256" key="4">
    <source>
        <dbReference type="ARBA" id="ARBA00022833"/>
    </source>
</evidence>
<evidence type="ECO:0000259" key="8">
    <source>
        <dbReference type="Pfam" id="PF01435"/>
    </source>
</evidence>
<feature type="domain" description="Peptidase M48" evidence="8">
    <location>
        <begin position="144"/>
        <end position="213"/>
    </location>
</feature>
<name>A0A7X8TI53_9MICC</name>
<comment type="caution">
    <text evidence="9">The sequence shown here is derived from an EMBL/GenBank/DDBJ whole genome shotgun (WGS) entry which is preliminary data.</text>
</comment>